<evidence type="ECO:0000256" key="1">
    <source>
        <dbReference type="SAM" id="Phobius"/>
    </source>
</evidence>
<gene>
    <name evidence="2" type="ORF">CLV52_0973</name>
</gene>
<feature type="transmembrane region" description="Helical" evidence="1">
    <location>
        <begin position="56"/>
        <end position="78"/>
    </location>
</feature>
<evidence type="ECO:0000313" key="2">
    <source>
        <dbReference type="EMBL" id="TDS80410.1"/>
    </source>
</evidence>
<keyword evidence="1" id="KW-0812">Transmembrane</keyword>
<accession>A0A4R7FRH1</accession>
<evidence type="ECO:0000313" key="3">
    <source>
        <dbReference type="Proteomes" id="UP000295344"/>
    </source>
</evidence>
<dbReference type="AlphaFoldDB" id="A0A4R7FRH1"/>
<dbReference type="EMBL" id="SOAM01000001">
    <property type="protein sequence ID" value="TDS80410.1"/>
    <property type="molecule type" value="Genomic_DNA"/>
</dbReference>
<organism evidence="2 3">
    <name type="scientific">Amnibacterium kyonggiense</name>
    <dbReference type="NCBI Taxonomy" id="595671"/>
    <lineage>
        <taxon>Bacteria</taxon>
        <taxon>Bacillati</taxon>
        <taxon>Actinomycetota</taxon>
        <taxon>Actinomycetes</taxon>
        <taxon>Micrococcales</taxon>
        <taxon>Microbacteriaceae</taxon>
        <taxon>Amnibacterium</taxon>
    </lineage>
</organism>
<keyword evidence="3" id="KW-1185">Reference proteome</keyword>
<dbReference type="RefSeq" id="WP_133765133.1">
    <property type="nucleotide sequence ID" value="NZ_BAAARP010000001.1"/>
</dbReference>
<protein>
    <submittedName>
        <fullName evidence="2">Uncharacterized protein</fullName>
    </submittedName>
</protein>
<feature type="transmembrane region" description="Helical" evidence="1">
    <location>
        <begin position="14"/>
        <end position="36"/>
    </location>
</feature>
<sequence length="91" mass="9387">MAAVESGAGRAQRILATLAFALIGLSAVDVVALLLLRAGGVPNASFQTGGLLVLQLIPLPGLTIGLICVIALFVVLAVRRSREQGAQRGRR</sequence>
<proteinExistence type="predicted"/>
<reference evidence="2 3" key="1">
    <citation type="submission" date="2019-03" db="EMBL/GenBank/DDBJ databases">
        <title>Genomic Encyclopedia of Archaeal and Bacterial Type Strains, Phase II (KMG-II): from individual species to whole genera.</title>
        <authorList>
            <person name="Goeker M."/>
        </authorList>
    </citation>
    <scope>NUCLEOTIDE SEQUENCE [LARGE SCALE GENOMIC DNA]</scope>
    <source>
        <strain evidence="2 3">DSM 24782</strain>
    </source>
</reference>
<comment type="caution">
    <text evidence="2">The sequence shown here is derived from an EMBL/GenBank/DDBJ whole genome shotgun (WGS) entry which is preliminary data.</text>
</comment>
<name>A0A4R7FRH1_9MICO</name>
<keyword evidence="1" id="KW-0472">Membrane</keyword>
<dbReference type="Proteomes" id="UP000295344">
    <property type="component" value="Unassembled WGS sequence"/>
</dbReference>
<keyword evidence="1" id="KW-1133">Transmembrane helix</keyword>